<dbReference type="Proteomes" id="UP001381693">
    <property type="component" value="Unassembled WGS sequence"/>
</dbReference>
<evidence type="ECO:0000313" key="3">
    <source>
        <dbReference type="Proteomes" id="UP001381693"/>
    </source>
</evidence>
<comment type="caution">
    <text evidence="2">The sequence shown here is derived from an EMBL/GenBank/DDBJ whole genome shotgun (WGS) entry which is preliminary data.</text>
</comment>
<dbReference type="AlphaFoldDB" id="A0AAN8XG33"/>
<reference evidence="2 3" key="1">
    <citation type="submission" date="2023-11" db="EMBL/GenBank/DDBJ databases">
        <title>Halocaridina rubra genome assembly.</title>
        <authorList>
            <person name="Smith C."/>
        </authorList>
    </citation>
    <scope>NUCLEOTIDE SEQUENCE [LARGE SCALE GENOMIC DNA]</scope>
    <source>
        <strain evidence="2">EP-1</strain>
        <tissue evidence="2">Whole</tissue>
    </source>
</reference>
<feature type="compositionally biased region" description="Basic and acidic residues" evidence="1">
    <location>
        <begin position="1"/>
        <end position="12"/>
    </location>
</feature>
<feature type="region of interest" description="Disordered" evidence="1">
    <location>
        <begin position="58"/>
        <end position="81"/>
    </location>
</feature>
<evidence type="ECO:0000256" key="1">
    <source>
        <dbReference type="SAM" id="MobiDB-lite"/>
    </source>
</evidence>
<sequence>LAELKRDMERVPKPKKATAPVSSNARRASTDSERSLTPSLIQVCVQVGTKQDMYVSRMDKENADEEAEMPRFRTSTSQSCPNLSFKHARNCSRTVVGLEPTT</sequence>
<accession>A0AAN8XG33</accession>
<feature type="region of interest" description="Disordered" evidence="1">
    <location>
        <begin position="1"/>
        <end position="35"/>
    </location>
</feature>
<dbReference type="EMBL" id="JAXCGZ010005753">
    <property type="protein sequence ID" value="KAK7080913.1"/>
    <property type="molecule type" value="Genomic_DNA"/>
</dbReference>
<organism evidence="2 3">
    <name type="scientific">Halocaridina rubra</name>
    <name type="common">Hawaiian red shrimp</name>
    <dbReference type="NCBI Taxonomy" id="373956"/>
    <lineage>
        <taxon>Eukaryota</taxon>
        <taxon>Metazoa</taxon>
        <taxon>Ecdysozoa</taxon>
        <taxon>Arthropoda</taxon>
        <taxon>Crustacea</taxon>
        <taxon>Multicrustacea</taxon>
        <taxon>Malacostraca</taxon>
        <taxon>Eumalacostraca</taxon>
        <taxon>Eucarida</taxon>
        <taxon>Decapoda</taxon>
        <taxon>Pleocyemata</taxon>
        <taxon>Caridea</taxon>
        <taxon>Atyoidea</taxon>
        <taxon>Atyidae</taxon>
        <taxon>Halocaridina</taxon>
    </lineage>
</organism>
<name>A0AAN8XG33_HALRR</name>
<keyword evidence="3" id="KW-1185">Reference proteome</keyword>
<evidence type="ECO:0000313" key="2">
    <source>
        <dbReference type="EMBL" id="KAK7080913.1"/>
    </source>
</evidence>
<protein>
    <submittedName>
        <fullName evidence="2">Uncharacterized protein</fullName>
    </submittedName>
</protein>
<proteinExistence type="predicted"/>
<feature type="non-terminal residue" evidence="2">
    <location>
        <position position="1"/>
    </location>
</feature>
<gene>
    <name evidence="2" type="ORF">SK128_003983</name>
</gene>